<name>A0A916UQS9_9BURK</name>
<dbReference type="AlphaFoldDB" id="A0A916UQS9"/>
<evidence type="ECO:0000313" key="2">
    <source>
        <dbReference type="Proteomes" id="UP000637423"/>
    </source>
</evidence>
<proteinExistence type="predicted"/>
<dbReference type="Pfam" id="PF20288">
    <property type="entry name" value="MC2"/>
    <property type="match status" value="1"/>
</dbReference>
<dbReference type="Proteomes" id="UP000637423">
    <property type="component" value="Unassembled WGS sequence"/>
</dbReference>
<organism evidence="1 2">
    <name type="scientific">Undibacterium terreum</name>
    <dbReference type="NCBI Taxonomy" id="1224302"/>
    <lineage>
        <taxon>Bacteria</taxon>
        <taxon>Pseudomonadati</taxon>
        <taxon>Pseudomonadota</taxon>
        <taxon>Betaproteobacteria</taxon>
        <taxon>Burkholderiales</taxon>
        <taxon>Oxalobacteraceae</taxon>
        <taxon>Undibacterium</taxon>
    </lineage>
</organism>
<evidence type="ECO:0000313" key="1">
    <source>
        <dbReference type="EMBL" id="GGC83679.1"/>
    </source>
</evidence>
<dbReference type="EMBL" id="BMED01000003">
    <property type="protein sequence ID" value="GGC83679.1"/>
    <property type="molecule type" value="Genomic_DNA"/>
</dbReference>
<protein>
    <recommendedName>
        <fullName evidence="3">Threonine transporter RhtB</fullName>
    </recommendedName>
</protein>
<dbReference type="InterPro" id="IPR046904">
    <property type="entry name" value="ABC-3C_MC2"/>
</dbReference>
<evidence type="ECO:0008006" key="3">
    <source>
        <dbReference type="Google" id="ProtNLM"/>
    </source>
</evidence>
<comment type="caution">
    <text evidence="1">The sequence shown here is derived from an EMBL/GenBank/DDBJ whole genome shotgun (WGS) entry which is preliminary data.</text>
</comment>
<gene>
    <name evidence="1" type="ORF">GCM10011396_33850</name>
</gene>
<dbReference type="RefSeq" id="WP_188567266.1">
    <property type="nucleotide sequence ID" value="NZ_BMED01000003.1"/>
</dbReference>
<accession>A0A916UQS9</accession>
<reference evidence="1" key="2">
    <citation type="submission" date="2020-09" db="EMBL/GenBank/DDBJ databases">
        <authorList>
            <person name="Sun Q."/>
            <person name="Zhou Y."/>
        </authorList>
    </citation>
    <scope>NUCLEOTIDE SEQUENCE</scope>
    <source>
        <strain evidence="1">CGMCC 1.10998</strain>
    </source>
</reference>
<reference evidence="1" key="1">
    <citation type="journal article" date="2014" name="Int. J. Syst. Evol. Microbiol.">
        <title>Complete genome sequence of Corynebacterium casei LMG S-19264T (=DSM 44701T), isolated from a smear-ripened cheese.</title>
        <authorList>
            <consortium name="US DOE Joint Genome Institute (JGI-PGF)"/>
            <person name="Walter F."/>
            <person name="Albersmeier A."/>
            <person name="Kalinowski J."/>
            <person name="Ruckert C."/>
        </authorList>
    </citation>
    <scope>NUCLEOTIDE SEQUENCE</scope>
    <source>
        <strain evidence="1">CGMCC 1.10998</strain>
    </source>
</reference>
<sequence>MGKVKKSQPPPFNSPFELGVRMVYLLSCLFPRGADLQKLVLLDYAIVYSGDFDGPESLHTPVPFRGNELYSRRELIQSGLYLMNTKGLVSAQLDETGITYFAGENSRSLVDSIGAKYARHLSDRCAWAAKTFGDTDSLNLTETFSELGHRWGAEIEMTAVKVKNS</sequence>
<keyword evidence="2" id="KW-1185">Reference proteome</keyword>